<organism evidence="2 3">
    <name type="scientific">Clostridium botulinum C</name>
    <dbReference type="NCBI Taxonomy" id="36828"/>
    <lineage>
        <taxon>Bacteria</taxon>
        <taxon>Bacillati</taxon>
        <taxon>Bacillota</taxon>
        <taxon>Clostridia</taxon>
        <taxon>Eubacteriales</taxon>
        <taxon>Clostridiaceae</taxon>
        <taxon>Clostridium</taxon>
    </lineage>
</organism>
<dbReference type="Proteomes" id="UP000813637">
    <property type="component" value="Unassembled WGS sequence"/>
</dbReference>
<gene>
    <name evidence="2" type="ORF">G8S53_03080</name>
</gene>
<feature type="transmembrane region" description="Helical" evidence="1">
    <location>
        <begin position="35"/>
        <end position="55"/>
    </location>
</feature>
<dbReference type="RefSeq" id="WP_003381588.1">
    <property type="nucleotide sequence ID" value="NZ_JAAMYB010000001.1"/>
</dbReference>
<name>A0A9Q3V7S8_CLOBO</name>
<proteinExistence type="predicted"/>
<keyword evidence="1" id="KW-1133">Transmembrane helix</keyword>
<reference evidence="2" key="2">
    <citation type="journal article" date="2021" name="Microorganisms">
        <title>Extensive Genome Exploration of Clostridium botulinum Group III Field Strains.</title>
        <authorList>
            <person name="Fillo S."/>
            <person name="Giordani F."/>
            <person name="Tonon E."/>
            <person name="Drigo I."/>
            <person name="Anselmo A."/>
            <person name="Fortunato A."/>
            <person name="Lista F."/>
            <person name="Bano L."/>
        </authorList>
    </citation>
    <scope>NUCLEOTIDE SEQUENCE</scope>
    <source>
        <strain evidence="2">IZSVe-TV_9877_3_12</strain>
    </source>
</reference>
<protein>
    <submittedName>
        <fullName evidence="2">Uncharacterized protein</fullName>
    </submittedName>
</protein>
<feature type="transmembrane region" description="Helical" evidence="1">
    <location>
        <begin position="76"/>
        <end position="96"/>
    </location>
</feature>
<feature type="transmembrane region" description="Helical" evidence="1">
    <location>
        <begin position="108"/>
        <end position="126"/>
    </location>
</feature>
<evidence type="ECO:0000256" key="1">
    <source>
        <dbReference type="SAM" id="Phobius"/>
    </source>
</evidence>
<dbReference type="AlphaFoldDB" id="A0A9Q3V7S8"/>
<keyword evidence="1" id="KW-0812">Transmembrane</keyword>
<sequence length="165" mass="18917">MKTLKKCICVLVINGVLSLVTNVESIKVNHFNLITANSVLTGFLLTSLSMLLGFLNETIIQFFEEAGALKRVYDNIENGIVYSLGSITMSIINVIISEKYITNKIVINYLYSLEIMLLVITLYYLFITIKNLRIIVDSIKLDRMKKRNQKDVNKDLDKLLNEKYK</sequence>
<keyword evidence="1" id="KW-0472">Membrane</keyword>
<dbReference type="EMBL" id="JAAMYB010000001">
    <property type="protein sequence ID" value="MCD3194272.1"/>
    <property type="molecule type" value="Genomic_DNA"/>
</dbReference>
<evidence type="ECO:0000313" key="2">
    <source>
        <dbReference type="EMBL" id="MCD3194272.1"/>
    </source>
</evidence>
<comment type="caution">
    <text evidence="2">The sequence shown here is derived from an EMBL/GenBank/DDBJ whole genome shotgun (WGS) entry which is preliminary data.</text>
</comment>
<evidence type="ECO:0000313" key="3">
    <source>
        <dbReference type="Proteomes" id="UP000813637"/>
    </source>
</evidence>
<reference evidence="2" key="1">
    <citation type="submission" date="2020-02" db="EMBL/GenBank/DDBJ databases">
        <authorList>
            <person name="Fillo S."/>
            <person name="Giordani F."/>
            <person name="Tonon E."/>
            <person name="Drigo I."/>
            <person name="Anselmo A."/>
            <person name="Fortunato A."/>
            <person name="Bano L."/>
            <person name="Lista F."/>
        </authorList>
    </citation>
    <scope>NUCLEOTIDE SEQUENCE</scope>
    <source>
        <strain evidence="2">IZSVe-TV_9877_3_12</strain>
    </source>
</reference>
<accession>A0A9Q3V7S8</accession>